<proteinExistence type="inferred from homology"/>
<evidence type="ECO:0000313" key="6">
    <source>
        <dbReference type="Proteomes" id="UP001177023"/>
    </source>
</evidence>
<evidence type="ECO:0000256" key="1">
    <source>
        <dbReference type="ARBA" id="ARBA00004123"/>
    </source>
</evidence>
<feature type="compositionally biased region" description="Basic and acidic residues" evidence="4">
    <location>
        <begin position="180"/>
        <end position="190"/>
    </location>
</feature>
<dbReference type="Gene3D" id="1.20.890.10">
    <property type="entry name" value="cAMP-dependent protein kinase regulatory subunit, dimerization-anchoring domain"/>
    <property type="match status" value="1"/>
</dbReference>
<feature type="region of interest" description="Disordered" evidence="4">
    <location>
        <begin position="1"/>
        <end position="87"/>
    </location>
</feature>
<dbReference type="InterPro" id="IPR049629">
    <property type="entry name" value="DPY30_SDC1_DD"/>
</dbReference>
<sequence length="470" mass="52930">MGDVTEQQPMEVQPSESPLEEPTPSDTPSSDAPPSSTGAIADSGEEAEGTKDPEAPPPATILPANPTAVPAESEAGRPAGASTATGLPTRQFLDQTIVPILLQGLGSLAKERPEDPIQYLADFLLRERSNSHIVGQNRLDINLPPANDRRPAPRRLGAGAPRRSNSPLGFVDCPFFPSTPRDERRRTPDPRKLTDMVAAKLCYDRYRDFTDIGTIDFPMRNPNLGIFSPIFDAVDTVKDIHLDNWSAMPVRTLLADNSHEAYKSRQLVPRTWFGPVVQHAISENNNKVLFFKMITWVNRFHDAAFETVDAQSRGDMSLFGTRKPAKIVQMSRLLLSLAVGLAHQQEFIKRFPELVRRMSEFEDRTSFHLGETRGAAEGRARVIEMHMKKRSTLTLEVMKEFCELKEYEEGDWITIYNELAASYRRFEPVSELDLQTEMTDVFEGQLQVSHHRLIFHDEYKDNLKKARYGD</sequence>
<accession>A0AA36FW30</accession>
<dbReference type="Pfam" id="PF05186">
    <property type="entry name" value="Dpy-30"/>
    <property type="match status" value="1"/>
</dbReference>
<dbReference type="GO" id="GO:0005634">
    <property type="term" value="C:nucleus"/>
    <property type="evidence" value="ECO:0007669"/>
    <property type="project" value="UniProtKB-SubCell"/>
</dbReference>
<feature type="region of interest" description="Disordered" evidence="4">
    <location>
        <begin position="139"/>
        <end position="190"/>
    </location>
</feature>
<dbReference type="Proteomes" id="UP001177023">
    <property type="component" value="Unassembled WGS sequence"/>
</dbReference>
<evidence type="ECO:0000313" key="5">
    <source>
        <dbReference type="EMBL" id="CAJ0564428.1"/>
    </source>
</evidence>
<feature type="compositionally biased region" description="Low complexity" evidence="4">
    <location>
        <begin position="14"/>
        <end position="37"/>
    </location>
</feature>
<dbReference type="InterPro" id="IPR007858">
    <property type="entry name" value="Dpy-30_motif"/>
</dbReference>
<organism evidence="5 6">
    <name type="scientific">Mesorhabditis spiculigera</name>
    <dbReference type="NCBI Taxonomy" id="96644"/>
    <lineage>
        <taxon>Eukaryota</taxon>
        <taxon>Metazoa</taxon>
        <taxon>Ecdysozoa</taxon>
        <taxon>Nematoda</taxon>
        <taxon>Chromadorea</taxon>
        <taxon>Rhabditida</taxon>
        <taxon>Rhabditina</taxon>
        <taxon>Rhabditomorpha</taxon>
        <taxon>Rhabditoidea</taxon>
        <taxon>Rhabditidae</taxon>
        <taxon>Mesorhabditinae</taxon>
        <taxon>Mesorhabditis</taxon>
    </lineage>
</organism>
<feature type="non-terminal residue" evidence="5">
    <location>
        <position position="1"/>
    </location>
</feature>
<evidence type="ECO:0000256" key="3">
    <source>
        <dbReference type="ARBA" id="ARBA00023242"/>
    </source>
</evidence>
<name>A0AA36FW30_9BILA</name>
<reference evidence="5" key="1">
    <citation type="submission" date="2023-06" db="EMBL/GenBank/DDBJ databases">
        <authorList>
            <person name="Delattre M."/>
        </authorList>
    </citation>
    <scope>NUCLEOTIDE SEQUENCE</scope>
    <source>
        <strain evidence="5">AF72</strain>
    </source>
</reference>
<keyword evidence="3" id="KW-0539">Nucleus</keyword>
<keyword evidence="6" id="KW-1185">Reference proteome</keyword>
<comment type="caution">
    <text evidence="5">The sequence shown here is derived from an EMBL/GenBank/DDBJ whole genome shotgun (WGS) entry which is preliminary data.</text>
</comment>
<dbReference type="AlphaFoldDB" id="A0AA36FW30"/>
<comment type="subcellular location">
    <subcellularLocation>
        <location evidence="1">Nucleus</location>
    </subcellularLocation>
</comment>
<evidence type="ECO:0000256" key="2">
    <source>
        <dbReference type="ARBA" id="ARBA00010849"/>
    </source>
</evidence>
<comment type="similarity">
    <text evidence="2">Belongs to the dpy-30 family.</text>
</comment>
<evidence type="ECO:0000256" key="4">
    <source>
        <dbReference type="SAM" id="MobiDB-lite"/>
    </source>
</evidence>
<feature type="compositionally biased region" description="Low complexity" evidence="4">
    <location>
        <begin position="154"/>
        <end position="163"/>
    </location>
</feature>
<dbReference type="EMBL" id="CATQJA010000882">
    <property type="protein sequence ID" value="CAJ0564428.1"/>
    <property type="molecule type" value="Genomic_DNA"/>
</dbReference>
<dbReference type="CDD" id="cd22965">
    <property type="entry name" value="DD_DPY30_SDC1"/>
    <property type="match status" value="1"/>
</dbReference>
<protein>
    <submittedName>
        <fullName evidence="5">Uncharacterized protein</fullName>
    </submittedName>
</protein>
<gene>
    <name evidence="5" type="ORF">MSPICULIGERA_LOCUS3103</name>
</gene>
<feature type="compositionally biased region" description="Polar residues" evidence="4">
    <location>
        <begin position="1"/>
        <end position="10"/>
    </location>
</feature>